<dbReference type="RefSeq" id="YP_009315356.1">
    <property type="nucleotide sequence ID" value="NC_031666.1"/>
</dbReference>
<organism evidence="7">
    <name type="scientific">Yamadaella caenomyce</name>
    <dbReference type="NCBI Taxonomy" id="259029"/>
    <lineage>
        <taxon>Eukaryota</taxon>
        <taxon>Rhodophyta</taxon>
        <taxon>Florideophyceae</taxon>
        <taxon>Nemaliophycidae</taxon>
        <taxon>Nemaliales</taxon>
        <taxon>Liagoraceae</taxon>
        <taxon>Yamadaella</taxon>
    </lineage>
</organism>
<evidence type="ECO:0000313" key="7">
    <source>
        <dbReference type="EMBL" id="SCW23811.1"/>
    </source>
</evidence>
<evidence type="ECO:0000256" key="4">
    <source>
        <dbReference type="ARBA" id="ARBA00022989"/>
    </source>
</evidence>
<dbReference type="PRINTS" id="PR01840">
    <property type="entry name" value="TATCFAMILY"/>
</dbReference>
<gene>
    <name evidence="7" type="primary">tatC</name>
    <name evidence="7" type="ORF">J0255_132</name>
</gene>
<dbReference type="HAMAP" id="MF_00902">
    <property type="entry name" value="TatC"/>
    <property type="match status" value="1"/>
</dbReference>
<evidence type="ECO:0000256" key="1">
    <source>
        <dbReference type="ARBA" id="ARBA00004141"/>
    </source>
</evidence>
<feature type="transmembrane region" description="Helical" evidence="6">
    <location>
        <begin position="113"/>
        <end position="140"/>
    </location>
</feature>
<dbReference type="PANTHER" id="PTHR30371:SF0">
    <property type="entry name" value="SEC-INDEPENDENT PROTEIN TRANSLOCASE PROTEIN TATC, CHLOROPLASTIC-RELATED"/>
    <property type="match status" value="1"/>
</dbReference>
<dbReference type="EMBL" id="LT622875">
    <property type="protein sequence ID" value="SCW23811.1"/>
    <property type="molecule type" value="Genomic_DNA"/>
</dbReference>
<dbReference type="GO" id="GO:0009977">
    <property type="term" value="F:proton motive force dependent protein transmembrane transporter activity"/>
    <property type="evidence" value="ECO:0007669"/>
    <property type="project" value="TreeGrafter"/>
</dbReference>
<dbReference type="GeneID" id="29998166"/>
<sequence>MIKHMHLNTKDKEMSISEHLDELRQRILSIFVLFVVLTGVSFLLLKPIILLLQKPASGVKFLQLAPGEYFFVSIKVACYCGFLLCLPIAIYQVIMFILPGLTNNEAKLVVPSLFGSVILFFAGLFFGYTALAPAALSFFISYGSELIEPLWSFEQYFDFIILLLISTGLSFQVPIIQVFLGIAGVVSSKQMLSVWRYILVIATVISAILTPSTDPFTQILMTIAIVTLYVSGVSVLVLMKK</sequence>
<dbReference type="AlphaFoldDB" id="A0A1G4NYN8"/>
<geneLocation type="chloroplast" evidence="7"/>
<dbReference type="NCBIfam" id="TIGR00945">
    <property type="entry name" value="tatC"/>
    <property type="match status" value="1"/>
</dbReference>
<dbReference type="InterPro" id="IPR002033">
    <property type="entry name" value="TatC"/>
</dbReference>
<feature type="transmembrane region" description="Helical" evidence="6">
    <location>
        <begin position="160"/>
        <end position="182"/>
    </location>
</feature>
<feature type="transmembrane region" description="Helical" evidence="6">
    <location>
        <begin position="69"/>
        <end position="101"/>
    </location>
</feature>
<reference evidence="7" key="2">
    <citation type="submission" date="2016-10" db="EMBL/GenBank/DDBJ databases">
        <authorList>
            <person name="de Groot N.N."/>
        </authorList>
    </citation>
    <scope>NUCLEOTIDE SEQUENCE</scope>
    <source>
        <strain evidence="7">J.0255</strain>
    </source>
</reference>
<dbReference type="Pfam" id="PF00902">
    <property type="entry name" value="TatC"/>
    <property type="match status" value="1"/>
</dbReference>
<keyword evidence="3 6" id="KW-0812">Transmembrane</keyword>
<keyword evidence="7" id="KW-0150">Chloroplast</keyword>
<dbReference type="InterPro" id="IPR019820">
    <property type="entry name" value="Sec-indep_translocase_CS"/>
</dbReference>
<name>A0A1G4NYN8_9FLOR</name>
<evidence type="ECO:0000256" key="3">
    <source>
        <dbReference type="ARBA" id="ARBA00022692"/>
    </source>
</evidence>
<feature type="transmembrane region" description="Helical" evidence="6">
    <location>
        <begin position="27"/>
        <end position="49"/>
    </location>
</feature>
<evidence type="ECO:0000256" key="6">
    <source>
        <dbReference type="SAM" id="Phobius"/>
    </source>
</evidence>
<feature type="transmembrane region" description="Helical" evidence="6">
    <location>
        <begin position="194"/>
        <end position="213"/>
    </location>
</feature>
<accession>A0A1G4NYN8</accession>
<keyword evidence="7" id="KW-0934">Plastid</keyword>
<evidence type="ECO:0000256" key="5">
    <source>
        <dbReference type="ARBA" id="ARBA00023136"/>
    </source>
</evidence>
<proteinExistence type="inferred from homology"/>
<comment type="subcellular location">
    <subcellularLocation>
        <location evidence="1">Membrane</location>
        <topology evidence="1">Multi-pass membrane protein</topology>
    </subcellularLocation>
</comment>
<dbReference type="GO" id="GO:0065002">
    <property type="term" value="P:intracellular protein transmembrane transport"/>
    <property type="evidence" value="ECO:0007669"/>
    <property type="project" value="TreeGrafter"/>
</dbReference>
<dbReference type="PROSITE" id="PS01218">
    <property type="entry name" value="TATC"/>
    <property type="match status" value="1"/>
</dbReference>
<keyword evidence="5 6" id="KW-0472">Membrane</keyword>
<dbReference type="PANTHER" id="PTHR30371">
    <property type="entry name" value="SEC-INDEPENDENT PROTEIN TRANSLOCASE PROTEIN TATC"/>
    <property type="match status" value="1"/>
</dbReference>
<evidence type="ECO:0000256" key="2">
    <source>
        <dbReference type="ARBA" id="ARBA00008882"/>
    </source>
</evidence>
<dbReference type="GO" id="GO:0043953">
    <property type="term" value="P:protein transport by the Tat complex"/>
    <property type="evidence" value="ECO:0007669"/>
    <property type="project" value="TreeGrafter"/>
</dbReference>
<keyword evidence="4 6" id="KW-1133">Transmembrane helix</keyword>
<reference evidence="7" key="1">
    <citation type="submission" date="2016-10" db="EMBL/GenBank/DDBJ databases">
        <title>Chloroplast genomes as a tool to resolve red algal phylogenies: a case study in the Nemaliales.</title>
        <authorList>
            <person name="Costa J.F."/>
            <person name="Lin S.M."/>
            <person name="Macaya E.C."/>
            <person name="Fernandez-Garcia C."/>
            <person name="Verbruggen H."/>
        </authorList>
    </citation>
    <scope>NUCLEOTIDE SEQUENCE</scope>
    <source>
        <strain evidence="7">J.0255</strain>
    </source>
</reference>
<protein>
    <submittedName>
        <fullName evidence="7">Sec-independent protein translocase component TatC</fullName>
    </submittedName>
</protein>
<feature type="transmembrane region" description="Helical" evidence="6">
    <location>
        <begin position="219"/>
        <end position="239"/>
    </location>
</feature>
<comment type="similarity">
    <text evidence="2">Belongs to the TatC family.</text>
</comment>
<dbReference type="GO" id="GO:0033281">
    <property type="term" value="C:TAT protein transport complex"/>
    <property type="evidence" value="ECO:0007669"/>
    <property type="project" value="TreeGrafter"/>
</dbReference>